<evidence type="ECO:0008006" key="3">
    <source>
        <dbReference type="Google" id="ProtNLM"/>
    </source>
</evidence>
<dbReference type="InterPro" id="IPR019718">
    <property type="entry name" value="DUF2602"/>
</dbReference>
<accession>A0A2A8ZQV9</accession>
<dbReference type="EMBL" id="NTRR01000085">
    <property type="protein sequence ID" value="PFE07711.1"/>
    <property type="molecule type" value="Genomic_DNA"/>
</dbReference>
<dbReference type="Pfam" id="PF10782">
    <property type="entry name" value="zf-C2HCIx2C"/>
    <property type="match status" value="1"/>
</dbReference>
<evidence type="ECO:0000313" key="2">
    <source>
        <dbReference type="Proteomes" id="UP000220032"/>
    </source>
</evidence>
<sequence length="103" mass="12183">MNKRETRIRILDLQDQYCMGCNHHTSVRTYCFDDCRIGKEIYQLGTGLIFDEKDPKRKVKLKWDHICQQALVLRSKGYTYKKIAHQLGCHVSSLRKQLNQRGL</sequence>
<dbReference type="RefSeq" id="WP_098344090.1">
    <property type="nucleotide sequence ID" value="NZ_NTRR01000085.1"/>
</dbReference>
<dbReference type="Proteomes" id="UP000220032">
    <property type="component" value="Unassembled WGS sequence"/>
</dbReference>
<evidence type="ECO:0000313" key="1">
    <source>
        <dbReference type="EMBL" id="PFE07711.1"/>
    </source>
</evidence>
<organism evidence="1 2">
    <name type="scientific">Bacillus cereus</name>
    <dbReference type="NCBI Taxonomy" id="1396"/>
    <lineage>
        <taxon>Bacteria</taxon>
        <taxon>Bacillati</taxon>
        <taxon>Bacillota</taxon>
        <taxon>Bacilli</taxon>
        <taxon>Bacillales</taxon>
        <taxon>Bacillaceae</taxon>
        <taxon>Bacillus</taxon>
        <taxon>Bacillus cereus group</taxon>
    </lineage>
</organism>
<protein>
    <recommendedName>
        <fullName evidence="3">Zinc-finger domain-containing protein</fullName>
    </recommendedName>
</protein>
<gene>
    <name evidence="1" type="ORF">CN307_30675</name>
</gene>
<comment type="caution">
    <text evidence="1">The sequence shown here is derived from an EMBL/GenBank/DDBJ whole genome shotgun (WGS) entry which is preliminary data.</text>
</comment>
<dbReference type="AlphaFoldDB" id="A0A2A8ZQV9"/>
<reference evidence="1 2" key="1">
    <citation type="submission" date="2017-09" db="EMBL/GenBank/DDBJ databases">
        <title>Large-scale bioinformatics analysis of Bacillus genomes uncovers conserved roles of natural products in bacterial physiology.</title>
        <authorList>
            <consortium name="Agbiome Team Llc"/>
            <person name="Bleich R.M."/>
            <person name="Grubbs K.J."/>
            <person name="Santa Maria K.C."/>
            <person name="Allen S.E."/>
            <person name="Farag S."/>
            <person name="Shank E.A."/>
            <person name="Bowers A."/>
        </authorList>
    </citation>
    <scope>NUCLEOTIDE SEQUENCE [LARGE SCALE GENOMIC DNA]</scope>
    <source>
        <strain evidence="1 2">AFS022681</strain>
    </source>
</reference>
<proteinExistence type="predicted"/>
<name>A0A2A8ZQV9_BACCE</name>